<dbReference type="GO" id="GO:0005886">
    <property type="term" value="C:plasma membrane"/>
    <property type="evidence" value="ECO:0007669"/>
    <property type="project" value="TreeGrafter"/>
</dbReference>
<evidence type="ECO:0000313" key="18">
    <source>
        <dbReference type="EMBL" id="QIZ69249.1"/>
    </source>
</evidence>
<dbReference type="SMART" id="SM00044">
    <property type="entry name" value="CYCc"/>
    <property type="match status" value="1"/>
</dbReference>
<keyword evidence="13 15" id="KW-0456">Lyase</keyword>
<dbReference type="GO" id="GO:0005524">
    <property type="term" value="F:ATP binding"/>
    <property type="evidence" value="ECO:0007669"/>
    <property type="project" value="UniProtKB-KW"/>
</dbReference>
<proteinExistence type="inferred from homology"/>
<dbReference type="PANTHER" id="PTHR11920">
    <property type="entry name" value="GUANYLYL CYCLASE"/>
    <property type="match status" value="1"/>
</dbReference>
<keyword evidence="19" id="KW-1185">Reference proteome</keyword>
<dbReference type="Proteomes" id="UP000500857">
    <property type="component" value="Chromosome"/>
</dbReference>
<dbReference type="InterPro" id="IPR029787">
    <property type="entry name" value="Nucleotide_cyclase"/>
</dbReference>
<dbReference type="InterPro" id="IPR011006">
    <property type="entry name" value="CheY-like_superfamily"/>
</dbReference>
<dbReference type="FunFam" id="3.30.70.1230:FF:000036">
    <property type="entry name" value="Adenylate/guanylate cyclase catalytic domain protein"/>
    <property type="match status" value="1"/>
</dbReference>
<evidence type="ECO:0000256" key="2">
    <source>
        <dbReference type="ARBA" id="ARBA00004370"/>
    </source>
</evidence>
<dbReference type="PANTHER" id="PTHR11920:SF335">
    <property type="entry name" value="GUANYLATE CYCLASE"/>
    <property type="match status" value="1"/>
</dbReference>
<keyword evidence="11" id="KW-0902">Two-component regulatory system</keyword>
<evidence type="ECO:0000256" key="1">
    <source>
        <dbReference type="ARBA" id="ARBA00000085"/>
    </source>
</evidence>
<dbReference type="AlphaFoldDB" id="A0A6H1TV94"/>
<comment type="similarity">
    <text evidence="15">Belongs to the adenylyl cyclase class-4/guanylyl cyclase family.</text>
</comment>
<evidence type="ECO:0000256" key="9">
    <source>
        <dbReference type="ARBA" id="ARBA00022840"/>
    </source>
</evidence>
<dbReference type="KEGG" id="oxy:HCG48_00460"/>
<evidence type="ECO:0000259" key="16">
    <source>
        <dbReference type="PROSITE" id="PS50110"/>
    </source>
</evidence>
<dbReference type="SMART" id="SM00448">
    <property type="entry name" value="REC"/>
    <property type="match status" value="1"/>
</dbReference>
<keyword evidence="10" id="KW-1133">Transmembrane helix</keyword>
<comment type="catalytic activity">
    <reaction evidence="1">
        <text>ATP + protein L-histidine = ADP + protein N-phospho-L-histidine.</text>
        <dbReference type="EC" id="2.7.13.3"/>
    </reaction>
</comment>
<reference evidence="18 19" key="1">
    <citation type="submission" date="2020-04" db="EMBL/GenBank/DDBJ databases">
        <authorList>
            <person name="Basu S."/>
            <person name="Maruthanayagam V."/>
            <person name="Chakraborty S."/>
            <person name="Pramanik A."/>
            <person name="Mukherjee J."/>
            <person name="Brink B."/>
        </authorList>
    </citation>
    <scope>NUCLEOTIDE SEQUENCE [LARGE SCALE GENOMIC DNA]</scope>
    <source>
        <strain evidence="18 19">AP17</strain>
    </source>
</reference>
<dbReference type="Gene3D" id="3.30.70.1230">
    <property type="entry name" value="Nucleotide cyclase"/>
    <property type="match status" value="1"/>
</dbReference>
<evidence type="ECO:0000313" key="19">
    <source>
        <dbReference type="Proteomes" id="UP000500857"/>
    </source>
</evidence>
<feature type="domain" description="Guanylate cyclase" evidence="17">
    <location>
        <begin position="177"/>
        <end position="304"/>
    </location>
</feature>
<evidence type="ECO:0000256" key="3">
    <source>
        <dbReference type="ARBA" id="ARBA00012438"/>
    </source>
</evidence>
<evidence type="ECO:0000256" key="15">
    <source>
        <dbReference type="RuleBase" id="RU000405"/>
    </source>
</evidence>
<evidence type="ECO:0000256" key="4">
    <source>
        <dbReference type="ARBA" id="ARBA00022553"/>
    </source>
</evidence>
<dbReference type="SUPFAM" id="SSF52172">
    <property type="entry name" value="CheY-like"/>
    <property type="match status" value="1"/>
</dbReference>
<dbReference type="FunFam" id="3.40.50.2300:FF:000121">
    <property type="entry name" value="Sensor histidine kinase RcsC"/>
    <property type="match status" value="1"/>
</dbReference>
<dbReference type="GO" id="GO:0004673">
    <property type="term" value="F:protein histidine kinase activity"/>
    <property type="evidence" value="ECO:0007669"/>
    <property type="project" value="UniProtKB-EC"/>
</dbReference>
<feature type="domain" description="Response regulatory" evidence="16">
    <location>
        <begin position="7"/>
        <end position="123"/>
    </location>
</feature>
<keyword evidence="4 14" id="KW-0597">Phosphoprotein</keyword>
<dbReference type="Pfam" id="PF00211">
    <property type="entry name" value="Guanylate_cyc"/>
    <property type="match status" value="1"/>
</dbReference>
<name>A0A6H1TV94_9CYAN</name>
<evidence type="ECO:0000256" key="5">
    <source>
        <dbReference type="ARBA" id="ARBA00022679"/>
    </source>
</evidence>
<sequence>MTLDQASVLVVDDVEANRDLLCRRLQRQGYTVQVAEDGVKALELIRAEPFDLVLLDIMMPQMNGYQVLEELKADPNLRHIPAIMISAVDDIDSVVKCIKLGAEDYLPKPFNPVLLKARISACLEKKRLRDQEQAFLQQLKEEQEKSERLLLNILPKPIAERLKQGERTIADNFTQVTVMFADIVGFSQLSAHLSPAELVEFLNEIFSQFDQLADHYGLEKIKTIGDAYMVVGGLPTPRPDHAEAIARMALDMLVDIKQFRTKYGESVRMRIGIGTGPVEAGVIGTKKFSYDLWGDTVNMASRMESHGIPDCIQVTETTYQCLKDRFLFEKRGAIQVKGKGEMVTYLLVGKSEK</sequence>
<keyword evidence="6" id="KW-0812">Transmembrane</keyword>
<protein>
    <recommendedName>
        <fullName evidence="3">histidine kinase</fullName>
        <ecNumber evidence="3">2.7.13.3</ecNumber>
    </recommendedName>
</protein>
<evidence type="ECO:0000256" key="10">
    <source>
        <dbReference type="ARBA" id="ARBA00022989"/>
    </source>
</evidence>
<organism evidence="18 19">
    <name type="scientific">Oxynema aestuarii AP17</name>
    <dbReference type="NCBI Taxonomy" id="2064643"/>
    <lineage>
        <taxon>Bacteria</taxon>
        <taxon>Bacillati</taxon>
        <taxon>Cyanobacteriota</taxon>
        <taxon>Cyanophyceae</taxon>
        <taxon>Oscillatoriophycideae</taxon>
        <taxon>Oscillatoriales</taxon>
        <taxon>Oscillatoriaceae</taxon>
        <taxon>Oxynema</taxon>
        <taxon>Oxynema aestuarii</taxon>
    </lineage>
</organism>
<feature type="modified residue" description="4-aspartylphosphate" evidence="14">
    <location>
        <position position="56"/>
    </location>
</feature>
<evidence type="ECO:0000256" key="7">
    <source>
        <dbReference type="ARBA" id="ARBA00022741"/>
    </source>
</evidence>
<dbReference type="PROSITE" id="PS00452">
    <property type="entry name" value="GUANYLATE_CYCLASE_1"/>
    <property type="match status" value="1"/>
</dbReference>
<dbReference type="CDD" id="cd07302">
    <property type="entry name" value="CHD"/>
    <property type="match status" value="1"/>
</dbReference>
<dbReference type="GO" id="GO:0004383">
    <property type="term" value="F:guanylate cyclase activity"/>
    <property type="evidence" value="ECO:0007669"/>
    <property type="project" value="TreeGrafter"/>
</dbReference>
<keyword evidence="5" id="KW-0808">Transferase</keyword>
<gene>
    <name evidence="18" type="ORF">HCG48_00460</name>
</gene>
<keyword evidence="8" id="KW-0418">Kinase</keyword>
<dbReference type="GO" id="GO:0004016">
    <property type="term" value="F:adenylate cyclase activity"/>
    <property type="evidence" value="ECO:0007669"/>
    <property type="project" value="TreeGrafter"/>
</dbReference>
<keyword evidence="7" id="KW-0547">Nucleotide-binding</keyword>
<dbReference type="PROSITE" id="PS50110">
    <property type="entry name" value="RESPONSE_REGULATORY"/>
    <property type="match status" value="1"/>
</dbReference>
<evidence type="ECO:0000259" key="17">
    <source>
        <dbReference type="PROSITE" id="PS50125"/>
    </source>
</evidence>
<dbReference type="InterPro" id="IPR050401">
    <property type="entry name" value="Cyclic_nucleotide_synthase"/>
</dbReference>
<accession>A0A6H1TV94</accession>
<evidence type="ECO:0000256" key="6">
    <source>
        <dbReference type="ARBA" id="ARBA00022692"/>
    </source>
</evidence>
<evidence type="ECO:0000256" key="8">
    <source>
        <dbReference type="ARBA" id="ARBA00022777"/>
    </source>
</evidence>
<dbReference type="InterPro" id="IPR001054">
    <property type="entry name" value="A/G_cyclase"/>
</dbReference>
<keyword evidence="12" id="KW-0472">Membrane</keyword>
<dbReference type="PROSITE" id="PS50125">
    <property type="entry name" value="GUANYLATE_CYCLASE_2"/>
    <property type="match status" value="1"/>
</dbReference>
<evidence type="ECO:0000256" key="12">
    <source>
        <dbReference type="ARBA" id="ARBA00023136"/>
    </source>
</evidence>
<dbReference type="RefSeq" id="WP_168567406.1">
    <property type="nucleotide sequence ID" value="NZ_CP051167.1"/>
</dbReference>
<dbReference type="EMBL" id="CP051167">
    <property type="protein sequence ID" value="QIZ69249.1"/>
    <property type="molecule type" value="Genomic_DNA"/>
</dbReference>
<dbReference type="GO" id="GO:0007168">
    <property type="term" value="P:receptor guanylyl cyclase signaling pathway"/>
    <property type="evidence" value="ECO:0007669"/>
    <property type="project" value="TreeGrafter"/>
</dbReference>
<dbReference type="GO" id="GO:0001653">
    <property type="term" value="F:peptide receptor activity"/>
    <property type="evidence" value="ECO:0007669"/>
    <property type="project" value="TreeGrafter"/>
</dbReference>
<evidence type="ECO:0000256" key="11">
    <source>
        <dbReference type="ARBA" id="ARBA00023012"/>
    </source>
</evidence>
<dbReference type="InterPro" id="IPR018297">
    <property type="entry name" value="A/G_cyclase_CS"/>
</dbReference>
<keyword evidence="9" id="KW-0067">ATP-binding</keyword>
<evidence type="ECO:0000256" key="14">
    <source>
        <dbReference type="PROSITE-ProRule" id="PRU00169"/>
    </source>
</evidence>
<dbReference type="EC" id="2.7.13.3" evidence="3"/>
<dbReference type="InterPro" id="IPR001789">
    <property type="entry name" value="Sig_transdc_resp-reg_receiver"/>
</dbReference>
<dbReference type="Gene3D" id="3.40.50.2300">
    <property type="match status" value="1"/>
</dbReference>
<dbReference type="GO" id="GO:0000160">
    <property type="term" value="P:phosphorelay signal transduction system"/>
    <property type="evidence" value="ECO:0007669"/>
    <property type="project" value="UniProtKB-KW"/>
</dbReference>
<comment type="subcellular location">
    <subcellularLocation>
        <location evidence="2">Membrane</location>
    </subcellularLocation>
</comment>
<dbReference type="Pfam" id="PF00072">
    <property type="entry name" value="Response_reg"/>
    <property type="match status" value="1"/>
</dbReference>
<evidence type="ECO:0000256" key="13">
    <source>
        <dbReference type="ARBA" id="ARBA00023239"/>
    </source>
</evidence>
<dbReference type="SUPFAM" id="SSF55073">
    <property type="entry name" value="Nucleotide cyclase"/>
    <property type="match status" value="1"/>
</dbReference>